<dbReference type="GO" id="GO:0045490">
    <property type="term" value="P:pectin catabolic process"/>
    <property type="evidence" value="ECO:0007669"/>
    <property type="project" value="TreeGrafter"/>
</dbReference>
<keyword evidence="6" id="KW-0732">Signal</keyword>
<accession>A0A067SHI2</accession>
<protein>
    <recommendedName>
        <fullName evidence="3 6">Arabinogalactan endo-beta-1,4-galactanase</fullName>
        <ecNumber evidence="3 6">3.2.1.89</ecNumber>
    </recommendedName>
</protein>
<dbReference type="Pfam" id="PF07745">
    <property type="entry name" value="Glyco_hydro_53"/>
    <property type="match status" value="1"/>
</dbReference>
<comment type="similarity">
    <text evidence="2 6">Belongs to the glycosyl hydrolase 53 family.</text>
</comment>
<sequence>MRFIVPFILSVASYVPVIQALRYRGADFSSLINLENSGHVYSDSKSAPGAKFETILHNHGANLARIRIWTSTNDANYSLQYGLALGKRAFAAGLELYIDLHYSDTWADPSHQAIPSGWPKDLPSLSAQVFNYTTNVVKSFSSQGTPIKFIEIGNEINSGMLWPTGQTSTANGFSPLSQLLHSAASAVRAAAPATKVMIHLANGWNLTAVSNFYSRVFIPGQLSPNDIDVMGFSIYPFRESAATLSALESSLQNITLTYEKDIMVVETDWPFDCPGVTLSESSIPVSTAGQSTWMTDIKNILAGLPGGHGLGIAYWEPGWLGSASLGSGCVDNLLVDSTGKTRSSISMFSSFM</sequence>
<dbReference type="PANTHER" id="PTHR34983">
    <property type="entry name" value="ARABINOGALACTAN ENDO-BETA-1,4-GALACTANASE A"/>
    <property type="match status" value="1"/>
</dbReference>
<keyword evidence="4 6" id="KW-0378">Hydrolase</keyword>
<gene>
    <name evidence="7" type="ORF">GALMADRAFT_76073</name>
</gene>
<evidence type="ECO:0000256" key="4">
    <source>
        <dbReference type="ARBA" id="ARBA00022801"/>
    </source>
</evidence>
<proteinExistence type="inferred from homology"/>
<reference evidence="8" key="1">
    <citation type="journal article" date="2014" name="Proc. Natl. Acad. Sci. U.S.A.">
        <title>Extensive sampling of basidiomycete genomes demonstrates inadequacy of the white-rot/brown-rot paradigm for wood decay fungi.</title>
        <authorList>
            <person name="Riley R."/>
            <person name="Salamov A.A."/>
            <person name="Brown D.W."/>
            <person name="Nagy L.G."/>
            <person name="Floudas D."/>
            <person name="Held B.W."/>
            <person name="Levasseur A."/>
            <person name="Lombard V."/>
            <person name="Morin E."/>
            <person name="Otillar R."/>
            <person name="Lindquist E.A."/>
            <person name="Sun H."/>
            <person name="LaButti K.M."/>
            <person name="Schmutz J."/>
            <person name="Jabbour D."/>
            <person name="Luo H."/>
            <person name="Baker S.E."/>
            <person name="Pisabarro A.G."/>
            <person name="Walton J.D."/>
            <person name="Blanchette R.A."/>
            <person name="Henrissat B."/>
            <person name="Martin F."/>
            <person name="Cullen D."/>
            <person name="Hibbett D.S."/>
            <person name="Grigoriev I.V."/>
        </authorList>
    </citation>
    <scope>NUCLEOTIDE SEQUENCE [LARGE SCALE GENOMIC DNA]</scope>
    <source>
        <strain evidence="8">CBS 339.88</strain>
    </source>
</reference>
<dbReference type="PANTHER" id="PTHR34983:SF1">
    <property type="entry name" value="ARABINOGALACTAN ENDO-BETA-1,4-GALACTANASE A"/>
    <property type="match status" value="1"/>
</dbReference>
<evidence type="ECO:0000313" key="7">
    <source>
        <dbReference type="EMBL" id="KDR70400.1"/>
    </source>
</evidence>
<dbReference type="AlphaFoldDB" id="A0A067SHI2"/>
<dbReference type="GO" id="GO:0015926">
    <property type="term" value="F:glucosidase activity"/>
    <property type="evidence" value="ECO:0007669"/>
    <property type="project" value="InterPro"/>
</dbReference>
<dbReference type="STRING" id="685588.A0A067SHI2"/>
<evidence type="ECO:0000256" key="5">
    <source>
        <dbReference type="ARBA" id="ARBA00023295"/>
    </source>
</evidence>
<feature type="signal peptide" evidence="6">
    <location>
        <begin position="1"/>
        <end position="20"/>
    </location>
</feature>
<evidence type="ECO:0000256" key="2">
    <source>
        <dbReference type="ARBA" id="ARBA00010687"/>
    </source>
</evidence>
<dbReference type="EC" id="3.2.1.89" evidence="3 6"/>
<dbReference type="Proteomes" id="UP000027222">
    <property type="component" value="Unassembled WGS sequence"/>
</dbReference>
<keyword evidence="5 6" id="KW-0326">Glycosidase</keyword>
<dbReference type="EMBL" id="KL142397">
    <property type="protein sequence ID" value="KDR70400.1"/>
    <property type="molecule type" value="Genomic_DNA"/>
</dbReference>
<dbReference type="InterPro" id="IPR011683">
    <property type="entry name" value="Glyco_hydro_53"/>
</dbReference>
<feature type="chain" id="PRO_5005103679" description="Arabinogalactan endo-beta-1,4-galactanase" evidence="6">
    <location>
        <begin position="21"/>
        <end position="352"/>
    </location>
</feature>
<evidence type="ECO:0000256" key="6">
    <source>
        <dbReference type="RuleBase" id="RU361192"/>
    </source>
</evidence>
<dbReference type="OrthoDB" id="110914at2759"/>
<organism evidence="7 8">
    <name type="scientific">Galerina marginata (strain CBS 339.88)</name>
    <dbReference type="NCBI Taxonomy" id="685588"/>
    <lineage>
        <taxon>Eukaryota</taxon>
        <taxon>Fungi</taxon>
        <taxon>Dikarya</taxon>
        <taxon>Basidiomycota</taxon>
        <taxon>Agaricomycotina</taxon>
        <taxon>Agaricomycetes</taxon>
        <taxon>Agaricomycetidae</taxon>
        <taxon>Agaricales</taxon>
        <taxon>Agaricineae</taxon>
        <taxon>Strophariaceae</taxon>
        <taxon>Galerina</taxon>
    </lineage>
</organism>
<dbReference type="InterPro" id="IPR017853">
    <property type="entry name" value="GH"/>
</dbReference>
<evidence type="ECO:0000256" key="1">
    <source>
        <dbReference type="ARBA" id="ARBA00001695"/>
    </source>
</evidence>
<comment type="catalytic activity">
    <reaction evidence="1 6">
        <text>The enzyme specifically hydrolyzes (1-&gt;4)-beta-D-galactosidic linkages in type I arabinogalactans.</text>
        <dbReference type="EC" id="3.2.1.89"/>
    </reaction>
</comment>
<dbReference type="HOGENOM" id="CLU_011259_0_0_1"/>
<dbReference type="GO" id="GO:0031218">
    <property type="term" value="F:arabinogalactan endo-1,4-beta-galactosidase activity"/>
    <property type="evidence" value="ECO:0007669"/>
    <property type="project" value="UniProtKB-EC"/>
</dbReference>
<name>A0A067SHI2_GALM3</name>
<evidence type="ECO:0000256" key="3">
    <source>
        <dbReference type="ARBA" id="ARBA00012556"/>
    </source>
</evidence>
<dbReference type="Gene3D" id="3.20.20.80">
    <property type="entry name" value="Glycosidases"/>
    <property type="match status" value="1"/>
</dbReference>
<keyword evidence="8" id="KW-1185">Reference proteome</keyword>
<evidence type="ECO:0000313" key="8">
    <source>
        <dbReference type="Proteomes" id="UP000027222"/>
    </source>
</evidence>
<dbReference type="SUPFAM" id="SSF51445">
    <property type="entry name" value="(Trans)glycosidases"/>
    <property type="match status" value="1"/>
</dbReference>